<accession>A0A9P6K5I9</accession>
<dbReference type="PANTHER" id="PTHR47703:SF2">
    <property type="entry name" value="D-AMINOACID AMINOTRANSFERASE-LIKE PLP-DEPENDENT ENZYMES SUPERFAMILY PROTEIN"/>
    <property type="match status" value="1"/>
</dbReference>
<dbReference type="Gene3D" id="3.20.10.10">
    <property type="entry name" value="D-amino Acid Aminotransferase, subunit A, domain 2"/>
    <property type="match status" value="1"/>
</dbReference>
<dbReference type="Pfam" id="PF01063">
    <property type="entry name" value="Aminotran_4"/>
    <property type="match status" value="1"/>
</dbReference>
<gene>
    <name evidence="1" type="ORF">EC957_008547</name>
</gene>
<organism evidence="1 2">
    <name type="scientific">Mortierella hygrophila</name>
    <dbReference type="NCBI Taxonomy" id="979708"/>
    <lineage>
        <taxon>Eukaryota</taxon>
        <taxon>Fungi</taxon>
        <taxon>Fungi incertae sedis</taxon>
        <taxon>Mucoromycota</taxon>
        <taxon>Mortierellomycotina</taxon>
        <taxon>Mortierellomycetes</taxon>
        <taxon>Mortierellales</taxon>
        <taxon>Mortierellaceae</taxon>
        <taxon>Mortierella</taxon>
    </lineage>
</organism>
<dbReference type="Proteomes" id="UP000723463">
    <property type="component" value="Unassembled WGS sequence"/>
</dbReference>
<dbReference type="GO" id="GO:0003824">
    <property type="term" value="F:catalytic activity"/>
    <property type="evidence" value="ECO:0007669"/>
    <property type="project" value="InterPro"/>
</dbReference>
<dbReference type="InterPro" id="IPR043132">
    <property type="entry name" value="BCAT-like_C"/>
</dbReference>
<dbReference type="SUPFAM" id="SSF56752">
    <property type="entry name" value="D-aminoacid aminotransferase-like PLP-dependent enzymes"/>
    <property type="match status" value="1"/>
</dbReference>
<evidence type="ECO:0000313" key="2">
    <source>
        <dbReference type="Proteomes" id="UP000723463"/>
    </source>
</evidence>
<reference evidence="1" key="1">
    <citation type="journal article" date="2020" name="Fungal Divers.">
        <title>Resolving the Mortierellaceae phylogeny through synthesis of multi-gene phylogenetics and phylogenomics.</title>
        <authorList>
            <person name="Vandepol N."/>
            <person name="Liber J."/>
            <person name="Desiro A."/>
            <person name="Na H."/>
            <person name="Kennedy M."/>
            <person name="Barry K."/>
            <person name="Grigoriev I.V."/>
            <person name="Miller A.N."/>
            <person name="O'Donnell K."/>
            <person name="Stajich J.E."/>
            <person name="Bonito G."/>
        </authorList>
    </citation>
    <scope>NUCLEOTIDE SEQUENCE</scope>
    <source>
        <strain evidence="1">NRRL 2591</strain>
    </source>
</reference>
<keyword evidence="2" id="KW-1185">Reference proteome</keyword>
<name>A0A9P6K5I9_9FUNG</name>
<comment type="caution">
    <text evidence="1">The sequence shown here is derived from an EMBL/GenBank/DDBJ whole genome shotgun (WGS) entry which is preliminary data.</text>
</comment>
<evidence type="ECO:0000313" key="1">
    <source>
        <dbReference type="EMBL" id="KAF9547361.1"/>
    </source>
</evidence>
<sequence>MSTTNVPHPQTYTLAVLDLQSPPTPPSTGTGTDTSPVVVVTTTHKDANTILLDYPPGAYTAMRTFSCLGIMDFSGHVTRIANSLSQIHFPESDRITAGEDVDVESEELVVKRGLASFRDPGSLKVVVADVVRKVLRAYFAVKENGEAGSEAKVTVLCTWNVKGHMPLLLAHAEPLKVPKERRCKVKVHGSPRHHATAKDSQWVRDRAALEASLSKDTNEGLLLDETSQNLYEGLSSNFYAFDRKSQSVVTAPLDSVLQGTILKVVLAVCEKQKIPVQFKFPNLRDIDHWEGAFITSTSRLVLPIETIILPDESEKKFGESPAIELIRFHVLQECQRRVEALLTAQDLE</sequence>
<dbReference type="PANTHER" id="PTHR47703">
    <property type="entry name" value="D-AMINOACID AMINOTRANSFERASE-LIKE PLP-DEPENDENT ENZYMES SUPERFAMILY PROTEIN"/>
    <property type="match status" value="1"/>
</dbReference>
<dbReference type="InterPro" id="IPR001544">
    <property type="entry name" value="Aminotrans_IV"/>
</dbReference>
<proteinExistence type="predicted"/>
<dbReference type="AlphaFoldDB" id="A0A9P6K5I9"/>
<dbReference type="InterPro" id="IPR036038">
    <property type="entry name" value="Aminotransferase-like"/>
</dbReference>
<protein>
    <submittedName>
        <fullName evidence="1">Uncharacterized protein</fullName>
    </submittedName>
</protein>
<dbReference type="EMBL" id="JAAAXW010000043">
    <property type="protein sequence ID" value="KAF9547361.1"/>
    <property type="molecule type" value="Genomic_DNA"/>
</dbReference>